<dbReference type="InterPro" id="IPR016193">
    <property type="entry name" value="Cytidine_deaminase-like"/>
</dbReference>
<dbReference type="Gene3D" id="3.40.140.10">
    <property type="entry name" value="Cytidine Deaminase, domain 2"/>
    <property type="match status" value="1"/>
</dbReference>
<evidence type="ECO:0000313" key="1">
    <source>
        <dbReference type="EMBL" id="CCC93987.1"/>
    </source>
</evidence>
<dbReference type="GO" id="GO:0003824">
    <property type="term" value="F:catalytic activity"/>
    <property type="evidence" value="ECO:0007669"/>
    <property type="project" value="InterPro"/>
</dbReference>
<dbReference type="Pfam" id="PF14421">
    <property type="entry name" value="LmjF365940-deam"/>
    <property type="match status" value="2"/>
</dbReference>
<gene>
    <name evidence="1" type="ORF">TCIL3000_10_7620</name>
</gene>
<organism evidence="1">
    <name type="scientific">Trypanosoma congolense (strain IL3000)</name>
    <dbReference type="NCBI Taxonomy" id="1068625"/>
    <lineage>
        <taxon>Eukaryota</taxon>
        <taxon>Discoba</taxon>
        <taxon>Euglenozoa</taxon>
        <taxon>Kinetoplastea</taxon>
        <taxon>Metakinetoplastina</taxon>
        <taxon>Trypanosomatida</taxon>
        <taxon>Trypanosomatidae</taxon>
        <taxon>Trypanosoma</taxon>
        <taxon>Nannomonas</taxon>
    </lineage>
</organism>
<sequence>MAVNADDVWSSMCFYKAYLPPTDSTNAAGYVVLALEEDGEALCDNALGTKASSLSPSPSSSPWVDNTIEVTDDRVPLDPLPAAVRSTELNPLNDSIPLNGDRKLDFFLFKKRDISPPCLKGMLGKIRHCFLLCWQSVMGKECNCSRAHLLDRDSWRLKLSSFGISKLYVSSNFSVHSINTEQIRLTAGFLLACGLLHENIVQAVQPILCRYNDRCRYGSRCLFVHADIGDSEHGSMTAATPLRSLLTSQEDLGVFLNHLEDLELYTVGDVQRLSTRAFDAIVNSSPVKWKRLWLNISIFRDIQPKAALESLLITFPGVRKPVSLPPSLTNVLSLLSMSSKEFYALSLNIHVQAACEKIRARFISNREYRTIELRREGRHSFFTHVTPIILNFRKTNAHCSWRKKDPNRPVVTSLITYVDPNTCRCHVNDGENVWQTSPLPVRDADVAEDLKFPQRSWCSCPRSYVVAVNYELSTPSGSRCSEQNALGKLASKGLPTHVVREVFVHGENKASQKDPNPLFPCGVCENMLRKVAHDVFEAHGGDIMLYMYDSTTCPKQLVYLPITEISYRDDKGFREFVSELHE</sequence>
<protein>
    <submittedName>
        <fullName evidence="1">Uncharacterized protein</fullName>
    </submittedName>
</protein>
<accession>G0UX70</accession>
<name>G0UX70_TRYCI</name>
<dbReference type="InterPro" id="IPR032723">
    <property type="entry name" value="Deaminase_LmjF365940"/>
</dbReference>
<dbReference type="VEuPathDB" id="TriTrypDB:TcIL3000_10_7620"/>
<dbReference type="AlphaFoldDB" id="G0UX70"/>
<proteinExistence type="predicted"/>
<dbReference type="SUPFAM" id="SSF53927">
    <property type="entry name" value="Cytidine deaminase-like"/>
    <property type="match status" value="1"/>
</dbReference>
<dbReference type="CDD" id="cd01283">
    <property type="entry name" value="cytidine_deaminase"/>
    <property type="match status" value="1"/>
</dbReference>
<reference evidence="1" key="1">
    <citation type="journal article" date="2012" name="Proc. Natl. Acad. Sci. U.S.A.">
        <title>Antigenic diversity is generated by distinct evolutionary mechanisms in African trypanosome species.</title>
        <authorList>
            <person name="Jackson A.P."/>
            <person name="Berry A."/>
            <person name="Aslett M."/>
            <person name="Allison H.C."/>
            <person name="Burton P."/>
            <person name="Vavrova-Anderson J."/>
            <person name="Brown R."/>
            <person name="Browne H."/>
            <person name="Corton N."/>
            <person name="Hauser H."/>
            <person name="Gamble J."/>
            <person name="Gilderthorp R."/>
            <person name="Marcello L."/>
            <person name="McQuillan J."/>
            <person name="Otto T.D."/>
            <person name="Quail M.A."/>
            <person name="Sanders M.J."/>
            <person name="van Tonder A."/>
            <person name="Ginger M.L."/>
            <person name="Field M.C."/>
            <person name="Barry J.D."/>
            <person name="Hertz-Fowler C."/>
            <person name="Berriman M."/>
        </authorList>
    </citation>
    <scope>NUCLEOTIDE SEQUENCE</scope>
    <source>
        <strain evidence="1">IL3000</strain>
    </source>
</reference>
<dbReference type="EMBL" id="HE575323">
    <property type="protein sequence ID" value="CCC93987.1"/>
    <property type="molecule type" value="Genomic_DNA"/>
</dbReference>